<organism evidence="4 5">
    <name type="scientific">Spongiactinospora gelatinilytica</name>
    <dbReference type="NCBI Taxonomy" id="2666298"/>
    <lineage>
        <taxon>Bacteria</taxon>
        <taxon>Bacillati</taxon>
        <taxon>Actinomycetota</taxon>
        <taxon>Actinomycetes</taxon>
        <taxon>Streptosporangiales</taxon>
        <taxon>Streptosporangiaceae</taxon>
        <taxon>Spongiactinospora</taxon>
    </lineage>
</organism>
<comment type="caution">
    <text evidence="4">The sequence shown here is derived from an EMBL/GenBank/DDBJ whole genome shotgun (WGS) entry which is preliminary data.</text>
</comment>
<feature type="domain" description="N-acetyltransferase" evidence="3">
    <location>
        <begin position="7"/>
        <end position="158"/>
    </location>
</feature>
<sequence>MTNLDHFVLRPRRYDHPHAARLVRALFDDQTQRYGYADPFEADPAGYAPPRGLFLVGYLDDRPVACGGYRTYDVRTRTVEIKKMYTLPELRGHGLGERIITELEQHARESGARRSILETGVRNIAALALYAGVGYQPTARYVCGRDPAINRAFIKDLAGCPAMP</sequence>
<reference evidence="4 5" key="1">
    <citation type="submission" date="2018-01" db="EMBL/GenBank/DDBJ databases">
        <title>Draft genome sequence of Sphaerisporangium sp. 7K107.</title>
        <authorList>
            <person name="Sahin N."/>
            <person name="Saygin H."/>
            <person name="Ay H."/>
        </authorList>
    </citation>
    <scope>NUCLEOTIDE SEQUENCE [LARGE SCALE GENOMIC DNA]</scope>
    <source>
        <strain evidence="4 5">7K107</strain>
    </source>
</reference>
<gene>
    <name evidence="4" type="ORF">C1I98_17070</name>
</gene>
<dbReference type="PROSITE" id="PS51186">
    <property type="entry name" value="GNAT"/>
    <property type="match status" value="1"/>
</dbReference>
<dbReference type="AlphaFoldDB" id="A0A2W2I178"/>
<proteinExistence type="predicted"/>
<evidence type="ECO:0000256" key="2">
    <source>
        <dbReference type="ARBA" id="ARBA00023315"/>
    </source>
</evidence>
<evidence type="ECO:0000256" key="1">
    <source>
        <dbReference type="ARBA" id="ARBA00022679"/>
    </source>
</evidence>
<keyword evidence="2" id="KW-0012">Acyltransferase</keyword>
<evidence type="ECO:0000259" key="3">
    <source>
        <dbReference type="PROSITE" id="PS51186"/>
    </source>
</evidence>
<dbReference type="Proteomes" id="UP000248544">
    <property type="component" value="Unassembled WGS sequence"/>
</dbReference>
<accession>A0A2W2I178</accession>
<dbReference type="InterPro" id="IPR016181">
    <property type="entry name" value="Acyl_CoA_acyltransferase"/>
</dbReference>
<dbReference type="GO" id="GO:0016747">
    <property type="term" value="F:acyltransferase activity, transferring groups other than amino-acyl groups"/>
    <property type="evidence" value="ECO:0007669"/>
    <property type="project" value="InterPro"/>
</dbReference>
<dbReference type="InterPro" id="IPR050832">
    <property type="entry name" value="Bact_Acetyltransf"/>
</dbReference>
<keyword evidence="5" id="KW-1185">Reference proteome</keyword>
<evidence type="ECO:0000313" key="4">
    <source>
        <dbReference type="EMBL" id="PZG44544.1"/>
    </source>
</evidence>
<dbReference type="CDD" id="cd04301">
    <property type="entry name" value="NAT_SF"/>
    <property type="match status" value="1"/>
</dbReference>
<dbReference type="SUPFAM" id="SSF55729">
    <property type="entry name" value="Acyl-CoA N-acyltransferases (Nat)"/>
    <property type="match status" value="1"/>
</dbReference>
<dbReference type="EMBL" id="POUA01000122">
    <property type="protein sequence ID" value="PZG44544.1"/>
    <property type="molecule type" value="Genomic_DNA"/>
</dbReference>
<dbReference type="RefSeq" id="WP_111168448.1">
    <property type="nucleotide sequence ID" value="NZ_POUA01000122.1"/>
</dbReference>
<dbReference type="PANTHER" id="PTHR43877:SF2">
    <property type="entry name" value="AMINOALKYLPHOSPHONATE N-ACETYLTRANSFERASE-RELATED"/>
    <property type="match status" value="1"/>
</dbReference>
<dbReference type="Gene3D" id="3.40.630.30">
    <property type="match status" value="1"/>
</dbReference>
<dbReference type="Pfam" id="PF00583">
    <property type="entry name" value="Acetyltransf_1"/>
    <property type="match status" value="1"/>
</dbReference>
<dbReference type="PANTHER" id="PTHR43877">
    <property type="entry name" value="AMINOALKYLPHOSPHONATE N-ACETYLTRANSFERASE-RELATED-RELATED"/>
    <property type="match status" value="1"/>
</dbReference>
<keyword evidence="1 4" id="KW-0808">Transferase</keyword>
<evidence type="ECO:0000313" key="5">
    <source>
        <dbReference type="Proteomes" id="UP000248544"/>
    </source>
</evidence>
<name>A0A2W2I178_9ACTN</name>
<protein>
    <submittedName>
        <fullName evidence="4">GNAT family N-acetyltransferase</fullName>
    </submittedName>
</protein>
<dbReference type="InterPro" id="IPR000182">
    <property type="entry name" value="GNAT_dom"/>
</dbReference>